<evidence type="ECO:0000313" key="1">
    <source>
        <dbReference type="EMBL" id="JAE36515.1"/>
    </source>
</evidence>
<accession>A0A0A9HH57</accession>
<sequence>MACARFSSSTRLIGLQVCSLSDVKFTLVVFSECK</sequence>
<reference evidence="1" key="1">
    <citation type="submission" date="2014-09" db="EMBL/GenBank/DDBJ databases">
        <authorList>
            <person name="Magalhaes I.L.F."/>
            <person name="Oliveira U."/>
            <person name="Santos F.R."/>
            <person name="Vidigal T.H.D.A."/>
            <person name="Brescovit A.D."/>
            <person name="Santos A.J."/>
        </authorList>
    </citation>
    <scope>NUCLEOTIDE SEQUENCE</scope>
    <source>
        <tissue evidence="1">Shoot tissue taken approximately 20 cm above the soil surface</tissue>
    </source>
</reference>
<dbReference type="EMBL" id="GBRH01161381">
    <property type="protein sequence ID" value="JAE36515.1"/>
    <property type="molecule type" value="Transcribed_RNA"/>
</dbReference>
<organism evidence="1">
    <name type="scientific">Arundo donax</name>
    <name type="common">Giant reed</name>
    <name type="synonym">Donax arundinaceus</name>
    <dbReference type="NCBI Taxonomy" id="35708"/>
    <lineage>
        <taxon>Eukaryota</taxon>
        <taxon>Viridiplantae</taxon>
        <taxon>Streptophyta</taxon>
        <taxon>Embryophyta</taxon>
        <taxon>Tracheophyta</taxon>
        <taxon>Spermatophyta</taxon>
        <taxon>Magnoliopsida</taxon>
        <taxon>Liliopsida</taxon>
        <taxon>Poales</taxon>
        <taxon>Poaceae</taxon>
        <taxon>PACMAD clade</taxon>
        <taxon>Arundinoideae</taxon>
        <taxon>Arundineae</taxon>
        <taxon>Arundo</taxon>
    </lineage>
</organism>
<dbReference type="AlphaFoldDB" id="A0A0A9HH57"/>
<reference evidence="1" key="2">
    <citation type="journal article" date="2015" name="Data Brief">
        <title>Shoot transcriptome of the giant reed, Arundo donax.</title>
        <authorList>
            <person name="Barrero R.A."/>
            <person name="Guerrero F.D."/>
            <person name="Moolhuijzen P."/>
            <person name="Goolsby J.A."/>
            <person name="Tidwell J."/>
            <person name="Bellgard S.E."/>
            <person name="Bellgard M.I."/>
        </authorList>
    </citation>
    <scope>NUCLEOTIDE SEQUENCE</scope>
    <source>
        <tissue evidence="1">Shoot tissue taken approximately 20 cm above the soil surface</tissue>
    </source>
</reference>
<proteinExistence type="predicted"/>
<protein>
    <submittedName>
        <fullName evidence="1">Uncharacterized protein</fullName>
    </submittedName>
</protein>
<name>A0A0A9HH57_ARUDO</name>